<gene>
    <name evidence="1" type="ORF">E1N52_31470</name>
</gene>
<sequence length="93" mass="10425">MSTLAKPTPQKASGLLPAALADTQLDHVERMVQHYAHNGDAAVKGFDYAYWRKRLRAVAETYDLVATQRSRIVGLLDKLERDALLSLPPHKRT</sequence>
<protein>
    <submittedName>
        <fullName evidence="1">Uncharacterized protein</fullName>
    </submittedName>
</protein>
<dbReference type="OrthoDB" id="9009585at2"/>
<dbReference type="RefSeq" id="WP_133187228.1">
    <property type="nucleotide sequence ID" value="NZ_SMOD01000032.1"/>
</dbReference>
<accession>A0A4R5L5N6</accession>
<evidence type="ECO:0000313" key="1">
    <source>
        <dbReference type="EMBL" id="TDG04050.1"/>
    </source>
</evidence>
<comment type="caution">
    <text evidence="1">The sequence shown here is derived from an EMBL/GenBank/DDBJ whole genome shotgun (WGS) entry which is preliminary data.</text>
</comment>
<dbReference type="AlphaFoldDB" id="A0A4R5L5N6"/>
<name>A0A4R5L5N6_9BURK</name>
<proteinExistence type="predicted"/>
<dbReference type="Proteomes" id="UP000295606">
    <property type="component" value="Unassembled WGS sequence"/>
</dbReference>
<dbReference type="EMBL" id="SMOD01000032">
    <property type="protein sequence ID" value="TDG04050.1"/>
    <property type="molecule type" value="Genomic_DNA"/>
</dbReference>
<reference evidence="1 2" key="1">
    <citation type="submission" date="2019-03" db="EMBL/GenBank/DDBJ databases">
        <title>Paraburkholderia sp. isolated from native Mimosa gymnas in Guartela State Park, Brazil.</title>
        <authorList>
            <person name="Paulitsch F."/>
            <person name="Hungria M."/>
            <person name="Delamuta J.R.M."/>
            <person name="Ribeiro R.A."/>
            <person name="Dall'Agnol R."/>
            <person name="Silva J.S.B."/>
        </authorList>
    </citation>
    <scope>NUCLEOTIDE SEQUENCE [LARGE SCALE GENOMIC DNA]</scope>
    <source>
        <strain evidence="1 2">CNPSo 3008</strain>
    </source>
</reference>
<organism evidence="1 2">
    <name type="scientific">Paraburkholderia guartelaensis</name>
    <dbReference type="NCBI Taxonomy" id="2546446"/>
    <lineage>
        <taxon>Bacteria</taxon>
        <taxon>Pseudomonadati</taxon>
        <taxon>Pseudomonadota</taxon>
        <taxon>Betaproteobacteria</taxon>
        <taxon>Burkholderiales</taxon>
        <taxon>Burkholderiaceae</taxon>
        <taxon>Paraburkholderia</taxon>
    </lineage>
</organism>
<evidence type="ECO:0000313" key="2">
    <source>
        <dbReference type="Proteomes" id="UP000295606"/>
    </source>
</evidence>